<protein>
    <submittedName>
        <fullName evidence="1">Uncharacterized protein</fullName>
    </submittedName>
</protein>
<reference evidence="1" key="1">
    <citation type="journal article" date="2020" name="Stud. Mycol.">
        <title>101 Dothideomycetes genomes: a test case for predicting lifestyles and emergence of pathogens.</title>
        <authorList>
            <person name="Haridas S."/>
            <person name="Albert R."/>
            <person name="Binder M."/>
            <person name="Bloem J."/>
            <person name="Labutti K."/>
            <person name="Salamov A."/>
            <person name="Andreopoulos B."/>
            <person name="Baker S."/>
            <person name="Barry K."/>
            <person name="Bills G."/>
            <person name="Bluhm B."/>
            <person name="Cannon C."/>
            <person name="Castanera R."/>
            <person name="Culley D."/>
            <person name="Daum C."/>
            <person name="Ezra D."/>
            <person name="Gonzalez J."/>
            <person name="Henrissat B."/>
            <person name="Kuo A."/>
            <person name="Liang C."/>
            <person name="Lipzen A."/>
            <person name="Lutzoni F."/>
            <person name="Magnuson J."/>
            <person name="Mondo S."/>
            <person name="Nolan M."/>
            <person name="Ohm R."/>
            <person name="Pangilinan J."/>
            <person name="Park H.-J."/>
            <person name="Ramirez L."/>
            <person name="Alfaro M."/>
            <person name="Sun H."/>
            <person name="Tritt A."/>
            <person name="Yoshinaga Y."/>
            <person name="Zwiers L.-H."/>
            <person name="Turgeon B."/>
            <person name="Goodwin S."/>
            <person name="Spatafora J."/>
            <person name="Crous P."/>
            <person name="Grigoriev I."/>
        </authorList>
    </citation>
    <scope>NUCLEOTIDE SEQUENCE</scope>
    <source>
        <strain evidence="1">CBS 122367</strain>
    </source>
</reference>
<keyword evidence="2" id="KW-1185">Reference proteome</keyword>
<proteinExistence type="predicted"/>
<evidence type="ECO:0000313" key="1">
    <source>
        <dbReference type="EMBL" id="KAF2687039.1"/>
    </source>
</evidence>
<name>A0A6G1JA72_9PLEO</name>
<evidence type="ECO:0000313" key="2">
    <source>
        <dbReference type="Proteomes" id="UP000799291"/>
    </source>
</evidence>
<organism evidence="1 2">
    <name type="scientific">Lentithecium fluviatile CBS 122367</name>
    <dbReference type="NCBI Taxonomy" id="1168545"/>
    <lineage>
        <taxon>Eukaryota</taxon>
        <taxon>Fungi</taxon>
        <taxon>Dikarya</taxon>
        <taxon>Ascomycota</taxon>
        <taxon>Pezizomycotina</taxon>
        <taxon>Dothideomycetes</taxon>
        <taxon>Pleosporomycetidae</taxon>
        <taxon>Pleosporales</taxon>
        <taxon>Massarineae</taxon>
        <taxon>Lentitheciaceae</taxon>
        <taxon>Lentithecium</taxon>
    </lineage>
</organism>
<gene>
    <name evidence="1" type="ORF">K458DRAFT_385862</name>
</gene>
<sequence>MHPEIEELSHCQRIRREGSRSFTELPNIFEHHELVEENEPLIDATIDSVKPVNKRITFMSWSHLGRTNHSPSFAFSKIAQRSGSPSTRPGRSINQAKSHLLSQRARRIQQSRIIDFLYAGYYNAKSAGNSDDGRVDLGNYKIEKISLSPNDFVCEATARKFCSEFLMHGEHSDSFPFETREKTEHNSDKRTRAGEDFFISRLTSQLCGLSKKIGWESGYCKDDLFLASIRATEEANKLMDCLRRSNIHRHASRAGHGGWQRLVRTKGDRHPALGVYRNGVRRR</sequence>
<dbReference type="EMBL" id="MU005575">
    <property type="protein sequence ID" value="KAF2687039.1"/>
    <property type="molecule type" value="Genomic_DNA"/>
</dbReference>
<dbReference type="Proteomes" id="UP000799291">
    <property type="component" value="Unassembled WGS sequence"/>
</dbReference>
<dbReference type="AlphaFoldDB" id="A0A6G1JA72"/>
<accession>A0A6G1JA72</accession>